<protein>
    <submittedName>
        <fullName evidence="1">Uncharacterized protein</fullName>
    </submittedName>
</protein>
<dbReference type="EMBL" id="CM055744">
    <property type="protein sequence ID" value="KAJ7998811.1"/>
    <property type="molecule type" value="Genomic_DNA"/>
</dbReference>
<reference evidence="1" key="1">
    <citation type="submission" date="2021-05" db="EMBL/GenBank/DDBJ databases">
        <authorList>
            <person name="Pan Q."/>
            <person name="Jouanno E."/>
            <person name="Zahm M."/>
            <person name="Klopp C."/>
            <person name="Cabau C."/>
            <person name="Louis A."/>
            <person name="Berthelot C."/>
            <person name="Parey E."/>
            <person name="Roest Crollius H."/>
            <person name="Montfort J."/>
            <person name="Robinson-Rechavi M."/>
            <person name="Bouchez O."/>
            <person name="Lampietro C."/>
            <person name="Lopez Roques C."/>
            <person name="Donnadieu C."/>
            <person name="Postlethwait J."/>
            <person name="Bobe J."/>
            <person name="Dillon D."/>
            <person name="Chandos A."/>
            <person name="von Hippel F."/>
            <person name="Guiguen Y."/>
        </authorList>
    </citation>
    <scope>NUCLEOTIDE SEQUENCE</scope>
    <source>
        <strain evidence="1">YG-Jan2019</strain>
    </source>
</reference>
<keyword evidence="2" id="KW-1185">Reference proteome</keyword>
<name>A0ACC2G5G0_DALPE</name>
<evidence type="ECO:0000313" key="1">
    <source>
        <dbReference type="EMBL" id="KAJ7998811.1"/>
    </source>
</evidence>
<dbReference type="Proteomes" id="UP001157502">
    <property type="component" value="Chromosome 17"/>
</dbReference>
<comment type="caution">
    <text evidence="1">The sequence shown here is derived from an EMBL/GenBank/DDBJ whole genome shotgun (WGS) entry which is preliminary data.</text>
</comment>
<gene>
    <name evidence="1" type="ORF">DPEC_G00208850</name>
</gene>
<organism evidence="1 2">
    <name type="scientific">Dallia pectoralis</name>
    <name type="common">Alaska blackfish</name>
    <dbReference type="NCBI Taxonomy" id="75939"/>
    <lineage>
        <taxon>Eukaryota</taxon>
        <taxon>Metazoa</taxon>
        <taxon>Chordata</taxon>
        <taxon>Craniata</taxon>
        <taxon>Vertebrata</taxon>
        <taxon>Euteleostomi</taxon>
        <taxon>Actinopterygii</taxon>
        <taxon>Neopterygii</taxon>
        <taxon>Teleostei</taxon>
        <taxon>Protacanthopterygii</taxon>
        <taxon>Esociformes</taxon>
        <taxon>Umbridae</taxon>
        <taxon>Dallia</taxon>
    </lineage>
</organism>
<proteinExistence type="predicted"/>
<accession>A0ACC2G5G0</accession>
<evidence type="ECO:0000313" key="2">
    <source>
        <dbReference type="Proteomes" id="UP001157502"/>
    </source>
</evidence>
<sequence>MYTSGSAPSMPSYTVTSPPTSPPILLRHHLSRPLPSMSLGSHSLVLRGHWNSQKSISTGCVPWEVLEWDKWVCEFEATPPTLLRSASQIWDSGTCSSGFDKYTLTCQPTITQD</sequence>